<dbReference type="InterPro" id="IPR016156">
    <property type="entry name" value="FAD/NAD-linked_Rdtase_dimer_sf"/>
</dbReference>
<dbReference type="InterPro" id="IPR023753">
    <property type="entry name" value="FAD/NAD-binding_dom"/>
</dbReference>
<sequence>MKTIIIGGTAAGTSAAVKVQKLAEDPEVVIYEKGDLVSLGACGLPYYIGDYFEDANQMIAREKAAFEKQGITIKLHHEVLAVDTTAKTVHVKPAEGEEFIDHYDKLMVATGSSVVLPPVKRVDFENLYTVKTMSDGKNLKKHLSQADIQRVTIVGGGYIGVEIAEALLHLGKEVQLIQMEANLLQDSFDSEINELMAAKMREANVDLHLSETVKEFEGDHTIQWVITDKGRYKTDLVIVAIGVRPATAFLGKEFATLKNGALIVDNQGRTNVPDVWSAGDCATVDFLNTGEKRYIPLATGANKLGRVAGESMAGKATTYPGSLGTAGVKFQELEMARTGLTEREAKDLGLNYKAIVINDKNQTNYYPGQKDIRIKLIYEADTRRILGGQIAGENGAALRIDTLAAAITGQLTTETLGLLDLLYAPPFARTWDALNIAGNVAK</sequence>
<evidence type="ECO:0000256" key="3">
    <source>
        <dbReference type="ARBA" id="ARBA00022630"/>
    </source>
</evidence>
<evidence type="ECO:0000256" key="7">
    <source>
        <dbReference type="ARBA" id="ARBA00023284"/>
    </source>
</evidence>
<organism evidence="10 11">
    <name type="scientific">Enterococcus asini</name>
    <dbReference type="NCBI Taxonomy" id="57732"/>
    <lineage>
        <taxon>Bacteria</taxon>
        <taxon>Bacillati</taxon>
        <taxon>Bacillota</taxon>
        <taxon>Bacilli</taxon>
        <taxon>Lactobacillales</taxon>
        <taxon>Enterococcaceae</taxon>
        <taxon>Enterococcus</taxon>
    </lineage>
</organism>
<dbReference type="Proteomes" id="UP001256711">
    <property type="component" value="Unassembled WGS sequence"/>
</dbReference>
<evidence type="ECO:0000256" key="2">
    <source>
        <dbReference type="ARBA" id="ARBA00009130"/>
    </source>
</evidence>
<dbReference type="NCBIfam" id="NF007123">
    <property type="entry name" value="PRK09564.1"/>
    <property type="match status" value="1"/>
</dbReference>
<dbReference type="SUPFAM" id="SSF51905">
    <property type="entry name" value="FAD/NAD(P)-binding domain"/>
    <property type="match status" value="1"/>
</dbReference>
<evidence type="ECO:0000259" key="9">
    <source>
        <dbReference type="Pfam" id="PF07992"/>
    </source>
</evidence>
<dbReference type="InterPro" id="IPR004099">
    <property type="entry name" value="Pyr_nucl-diS_OxRdtase_dimer"/>
</dbReference>
<dbReference type="Pfam" id="PF07992">
    <property type="entry name" value="Pyr_redox_2"/>
    <property type="match status" value="1"/>
</dbReference>
<dbReference type="EC" id="1.8.1.14" evidence="10"/>
<dbReference type="PANTHER" id="PTHR43429">
    <property type="entry name" value="PYRIDINE NUCLEOTIDE-DISULFIDE OXIDOREDUCTASE DOMAIN-CONTAINING"/>
    <property type="match status" value="1"/>
</dbReference>
<evidence type="ECO:0000313" key="11">
    <source>
        <dbReference type="Proteomes" id="UP001256711"/>
    </source>
</evidence>
<evidence type="ECO:0000256" key="1">
    <source>
        <dbReference type="ARBA" id="ARBA00001974"/>
    </source>
</evidence>
<protein>
    <submittedName>
        <fullName evidence="10">CoA-disulfide reductase</fullName>
        <ecNumber evidence="10">1.8.1.14</ecNumber>
    </submittedName>
</protein>
<dbReference type="GO" id="GO:0050451">
    <property type="term" value="F:CoA-disulfide reductase (NADPH) activity"/>
    <property type="evidence" value="ECO:0007669"/>
    <property type="project" value="UniProtKB-EC"/>
</dbReference>
<comment type="similarity">
    <text evidence="2">Belongs to the class-III pyridine nucleotide-disulfide oxidoreductase family.</text>
</comment>
<evidence type="ECO:0000259" key="8">
    <source>
        <dbReference type="Pfam" id="PF02852"/>
    </source>
</evidence>
<evidence type="ECO:0000256" key="6">
    <source>
        <dbReference type="ARBA" id="ARBA00023097"/>
    </source>
</evidence>
<keyword evidence="5 10" id="KW-0560">Oxidoreductase</keyword>
<dbReference type="Pfam" id="PF02852">
    <property type="entry name" value="Pyr_redox_dim"/>
    <property type="match status" value="1"/>
</dbReference>
<dbReference type="EMBL" id="JARQBJ010000004">
    <property type="protein sequence ID" value="MDT2810867.1"/>
    <property type="molecule type" value="Genomic_DNA"/>
</dbReference>
<dbReference type="SUPFAM" id="SSF55424">
    <property type="entry name" value="FAD/NAD-linked reductases, dimerisation (C-terminal) domain"/>
    <property type="match status" value="1"/>
</dbReference>
<dbReference type="Gene3D" id="3.50.50.60">
    <property type="entry name" value="FAD/NAD(P)-binding domain"/>
    <property type="match status" value="2"/>
</dbReference>
<dbReference type="InterPro" id="IPR036188">
    <property type="entry name" value="FAD/NAD-bd_sf"/>
</dbReference>
<dbReference type="PANTHER" id="PTHR43429:SF1">
    <property type="entry name" value="NAD(P)H SULFUR OXIDOREDUCTASE (COA-DEPENDENT)"/>
    <property type="match status" value="1"/>
</dbReference>
<evidence type="ECO:0000256" key="5">
    <source>
        <dbReference type="ARBA" id="ARBA00023002"/>
    </source>
</evidence>
<evidence type="ECO:0000256" key="4">
    <source>
        <dbReference type="ARBA" id="ARBA00022827"/>
    </source>
</evidence>
<proteinExistence type="inferred from homology"/>
<comment type="cofactor">
    <cofactor evidence="1">
        <name>FAD</name>
        <dbReference type="ChEBI" id="CHEBI:57692"/>
    </cofactor>
</comment>
<dbReference type="AlphaFoldDB" id="A0AAW8U2F1"/>
<accession>A0AAW8U2F1</accession>
<dbReference type="PRINTS" id="PR00411">
    <property type="entry name" value="PNDRDTASEI"/>
</dbReference>
<keyword evidence="4" id="KW-0274">FAD</keyword>
<reference evidence="10" key="1">
    <citation type="submission" date="2023-03" db="EMBL/GenBank/DDBJ databases">
        <authorList>
            <person name="Shen W."/>
            <person name="Cai J."/>
        </authorList>
    </citation>
    <scope>NUCLEOTIDE SEQUENCE</scope>
    <source>
        <strain evidence="10">B226-2</strain>
    </source>
</reference>
<feature type="domain" description="FAD/NAD(P)-binding" evidence="9">
    <location>
        <begin position="2"/>
        <end position="301"/>
    </location>
</feature>
<feature type="domain" description="Pyridine nucleotide-disulphide oxidoreductase dimerisation" evidence="8">
    <location>
        <begin position="326"/>
        <end position="430"/>
    </location>
</feature>
<keyword evidence="7" id="KW-0676">Redox-active center</keyword>
<keyword evidence="6" id="KW-0558">Oxidation</keyword>
<dbReference type="RefSeq" id="WP_311835612.1">
    <property type="nucleotide sequence ID" value="NZ_JARQBJ010000004.1"/>
</dbReference>
<name>A0AAW8U2F1_9ENTE</name>
<dbReference type="PRINTS" id="PR00368">
    <property type="entry name" value="FADPNR"/>
</dbReference>
<keyword evidence="3" id="KW-0285">Flavoprotein</keyword>
<dbReference type="InterPro" id="IPR050260">
    <property type="entry name" value="FAD-bd_OxRdtase"/>
</dbReference>
<gene>
    <name evidence="10" type="ORF">P7H43_10230</name>
</gene>
<evidence type="ECO:0000313" key="10">
    <source>
        <dbReference type="EMBL" id="MDT2810867.1"/>
    </source>
</evidence>
<comment type="caution">
    <text evidence="10">The sequence shown here is derived from an EMBL/GenBank/DDBJ whole genome shotgun (WGS) entry which is preliminary data.</text>
</comment>